<feature type="transmembrane region" description="Helical" evidence="4">
    <location>
        <begin position="257"/>
        <end position="278"/>
    </location>
</feature>
<feature type="transmembrane region" description="Helical" evidence="4">
    <location>
        <begin position="21"/>
        <end position="41"/>
    </location>
</feature>
<dbReference type="EMBL" id="FQUP01000001">
    <property type="protein sequence ID" value="SHF20309.1"/>
    <property type="molecule type" value="Genomic_DNA"/>
</dbReference>
<dbReference type="GO" id="GO:0022857">
    <property type="term" value="F:transmembrane transporter activity"/>
    <property type="evidence" value="ECO:0007669"/>
    <property type="project" value="InterPro"/>
</dbReference>
<dbReference type="RefSeq" id="WP_073052384.1">
    <property type="nucleotide sequence ID" value="NZ_FQUP01000001.1"/>
</dbReference>
<feature type="transmembrane region" description="Helical" evidence="4">
    <location>
        <begin position="85"/>
        <end position="103"/>
    </location>
</feature>
<feature type="domain" description="Major facilitator superfamily (MFS) profile" evidence="5">
    <location>
        <begin position="12"/>
        <end position="398"/>
    </location>
</feature>
<reference evidence="6 7" key="1">
    <citation type="submission" date="2016-11" db="EMBL/GenBank/DDBJ databases">
        <authorList>
            <person name="Jaros S."/>
            <person name="Januszkiewicz K."/>
            <person name="Wedrychowicz H."/>
        </authorList>
    </citation>
    <scope>NUCLEOTIDE SEQUENCE [LARGE SCALE GENOMIC DNA]</scope>
    <source>
        <strain evidence="6 7">DSM 19436</strain>
    </source>
</reference>
<proteinExistence type="predicted"/>
<dbReference type="InterPro" id="IPR036259">
    <property type="entry name" value="MFS_trans_sf"/>
</dbReference>
<feature type="transmembrane region" description="Helical" evidence="4">
    <location>
        <begin position="143"/>
        <end position="161"/>
    </location>
</feature>
<feature type="transmembrane region" description="Helical" evidence="4">
    <location>
        <begin position="225"/>
        <end position="245"/>
    </location>
</feature>
<dbReference type="SUPFAM" id="SSF103473">
    <property type="entry name" value="MFS general substrate transporter"/>
    <property type="match status" value="1"/>
</dbReference>
<keyword evidence="7" id="KW-1185">Reference proteome</keyword>
<protein>
    <submittedName>
        <fullName evidence="6">Predicted arabinose efflux permease, MFS family</fullName>
    </submittedName>
</protein>
<feature type="transmembrane region" description="Helical" evidence="4">
    <location>
        <begin position="349"/>
        <end position="368"/>
    </location>
</feature>
<dbReference type="PANTHER" id="PTHR42910">
    <property type="entry name" value="TRANSPORTER SCO4007-RELATED"/>
    <property type="match status" value="1"/>
</dbReference>
<dbReference type="OrthoDB" id="9815356at2"/>
<sequence length="405" mass="42456">MTSSSPAAAAPQPTITPAITFLLAFSCGAIAANLYYAQPLIALIGPDVGLSPHVASLVVTLTQIGYGFGLVLLVPLGDIIENKRLITIAVAVTAVALVLTAFAPSALPFLAAALFIGFSSSVIQMLVPMAASMTDQASRGRTVGNVMSGLMVGILLARPIAGFLSDYIGWRGVFGVSAAAMILLCALLMRFLPRRRPDGGQSYGALLASLYTIWRTTPLLRRRGIYQFFLFADFSLFWTAVPLELHGADFNYSQSQIALFALAGAAGALSAPIAGRLADRGYTRAGTGAAIVLTITAFALAGLAGHLLSIALMVVAAILLDFFIQANTVFGQRALYMLAPEIRNRLNGLYIATFFIGGALGSAVASPLHEWGGWPAIVAAGIAFPAVGLLYFLTEFRPNAKGRVA</sequence>
<dbReference type="PROSITE" id="PS50850">
    <property type="entry name" value="MFS"/>
    <property type="match status" value="1"/>
</dbReference>
<feature type="transmembrane region" description="Helical" evidence="4">
    <location>
        <begin position="167"/>
        <end position="189"/>
    </location>
</feature>
<evidence type="ECO:0000256" key="1">
    <source>
        <dbReference type="ARBA" id="ARBA00022692"/>
    </source>
</evidence>
<feature type="transmembrane region" description="Helical" evidence="4">
    <location>
        <begin position="374"/>
        <end position="393"/>
    </location>
</feature>
<keyword evidence="2 4" id="KW-1133">Transmembrane helix</keyword>
<evidence type="ECO:0000256" key="4">
    <source>
        <dbReference type="SAM" id="Phobius"/>
    </source>
</evidence>
<feature type="transmembrane region" description="Helical" evidence="4">
    <location>
        <begin position="310"/>
        <end position="329"/>
    </location>
</feature>
<accession>A0A1M4ZQI9</accession>
<dbReference type="Pfam" id="PF07690">
    <property type="entry name" value="MFS_1"/>
    <property type="match status" value="1"/>
</dbReference>
<evidence type="ECO:0000313" key="6">
    <source>
        <dbReference type="EMBL" id="SHF20309.1"/>
    </source>
</evidence>
<name>A0A1M4ZQI9_9HYPH</name>
<evidence type="ECO:0000256" key="2">
    <source>
        <dbReference type="ARBA" id="ARBA00022989"/>
    </source>
</evidence>
<keyword evidence="1 4" id="KW-0812">Transmembrane</keyword>
<gene>
    <name evidence="6" type="ORF">SAMN02745157_1890</name>
</gene>
<dbReference type="STRING" id="1122133.SAMN02745157_1890"/>
<dbReference type="AlphaFoldDB" id="A0A1M4ZQI9"/>
<evidence type="ECO:0000259" key="5">
    <source>
        <dbReference type="PROSITE" id="PS50850"/>
    </source>
</evidence>
<evidence type="ECO:0000313" key="7">
    <source>
        <dbReference type="Proteomes" id="UP000184485"/>
    </source>
</evidence>
<evidence type="ECO:0000256" key="3">
    <source>
        <dbReference type="ARBA" id="ARBA00023136"/>
    </source>
</evidence>
<dbReference type="PANTHER" id="PTHR42910:SF1">
    <property type="entry name" value="MAJOR FACILITATOR SUPERFAMILY (MFS) PROFILE DOMAIN-CONTAINING PROTEIN"/>
    <property type="match status" value="1"/>
</dbReference>
<dbReference type="Gene3D" id="1.20.1250.20">
    <property type="entry name" value="MFS general substrate transporter like domains"/>
    <property type="match status" value="1"/>
</dbReference>
<feature type="transmembrane region" description="Helical" evidence="4">
    <location>
        <begin position="53"/>
        <end position="73"/>
    </location>
</feature>
<organism evidence="6 7">
    <name type="scientific">Kaistia soli DSM 19436</name>
    <dbReference type="NCBI Taxonomy" id="1122133"/>
    <lineage>
        <taxon>Bacteria</taxon>
        <taxon>Pseudomonadati</taxon>
        <taxon>Pseudomonadota</taxon>
        <taxon>Alphaproteobacteria</taxon>
        <taxon>Hyphomicrobiales</taxon>
        <taxon>Kaistiaceae</taxon>
        <taxon>Kaistia</taxon>
    </lineage>
</organism>
<feature type="transmembrane region" description="Helical" evidence="4">
    <location>
        <begin position="109"/>
        <end position="131"/>
    </location>
</feature>
<dbReference type="Proteomes" id="UP000184485">
    <property type="component" value="Unassembled WGS sequence"/>
</dbReference>
<feature type="transmembrane region" description="Helical" evidence="4">
    <location>
        <begin position="285"/>
        <end position="304"/>
    </location>
</feature>
<dbReference type="InterPro" id="IPR011701">
    <property type="entry name" value="MFS"/>
</dbReference>
<dbReference type="InterPro" id="IPR020846">
    <property type="entry name" value="MFS_dom"/>
</dbReference>
<keyword evidence="3 4" id="KW-0472">Membrane</keyword>
<dbReference type="CDD" id="cd17324">
    <property type="entry name" value="MFS_NepI_like"/>
    <property type="match status" value="1"/>
</dbReference>